<dbReference type="InterPro" id="IPR029058">
    <property type="entry name" value="AB_hydrolase_fold"/>
</dbReference>
<evidence type="ECO:0000256" key="1">
    <source>
        <dbReference type="ARBA" id="ARBA00038115"/>
    </source>
</evidence>
<dbReference type="PANTHER" id="PTHR22946">
    <property type="entry name" value="DIENELACTONE HYDROLASE DOMAIN-CONTAINING PROTEIN-RELATED"/>
    <property type="match status" value="1"/>
</dbReference>
<proteinExistence type="inferred from homology"/>
<feature type="domain" description="AB hydrolase-1" evidence="2">
    <location>
        <begin position="81"/>
        <end position="316"/>
    </location>
</feature>
<reference evidence="3" key="1">
    <citation type="submission" date="2018-03" db="EMBL/GenBank/DDBJ databases">
        <authorList>
            <person name="Guldener U."/>
        </authorList>
    </citation>
    <scope>NUCLEOTIDE SEQUENCE</scope>
</reference>
<dbReference type="InterPro" id="IPR000073">
    <property type="entry name" value="AB_hydrolase_1"/>
</dbReference>
<evidence type="ECO:0000313" key="3">
    <source>
        <dbReference type="EMBL" id="SPN97513.1"/>
    </source>
</evidence>
<name>A0AAE8SRV4_9PEZI</name>
<comment type="caution">
    <text evidence="3">The sequence shown here is derived from an EMBL/GenBank/DDBJ whole genome shotgun (WGS) entry which is preliminary data.</text>
</comment>
<sequence>MSSTAESTLPPPPAVSMKTIPMAGLLVDVYGLEELSSPCPAARVTCLWLHHPRLQTKETMGDFARRAVSAWNERRGSGAAGAAERGVVALAFDQRNHGSREVFPLANESWRAGNERHAVDMMGAIRGMAEDTRGLIDVVGGYLGVEGEVDGHFVLGWSLGGHSAWQLMFSDERVTAGVLIIGCPDYMALMSGRAQRSKLSTYNAEDGGASFLGSEHFPKDLVALCRRADPKGILFGTGPISTAALDEKQRAELGAVLDARVKGKRFLVCSGADDRLVPYRVSEPFLKFFTDAAGGWYKTGGVTVENKVYEGVGHAFSDGMVADAVRFVVDALSEGSREDKSKI</sequence>
<dbReference type="InterPro" id="IPR050261">
    <property type="entry name" value="FrsA_esterase"/>
</dbReference>
<organism evidence="3 4">
    <name type="scientific">Cephalotrichum gorgonifer</name>
    <dbReference type="NCBI Taxonomy" id="2041049"/>
    <lineage>
        <taxon>Eukaryota</taxon>
        <taxon>Fungi</taxon>
        <taxon>Dikarya</taxon>
        <taxon>Ascomycota</taxon>
        <taxon>Pezizomycotina</taxon>
        <taxon>Sordariomycetes</taxon>
        <taxon>Hypocreomycetidae</taxon>
        <taxon>Microascales</taxon>
        <taxon>Microascaceae</taxon>
        <taxon>Cephalotrichum</taxon>
    </lineage>
</organism>
<dbReference type="EMBL" id="ONZQ02000001">
    <property type="protein sequence ID" value="SPN97513.1"/>
    <property type="molecule type" value="Genomic_DNA"/>
</dbReference>
<evidence type="ECO:0000313" key="4">
    <source>
        <dbReference type="Proteomes" id="UP001187682"/>
    </source>
</evidence>
<comment type="similarity">
    <text evidence="1">Belongs to the AB hydrolase superfamily. FUS2 hydrolase family.</text>
</comment>
<dbReference type="Proteomes" id="UP001187682">
    <property type="component" value="Unassembled WGS sequence"/>
</dbReference>
<protein>
    <recommendedName>
        <fullName evidence="2">AB hydrolase-1 domain-containing protein</fullName>
    </recommendedName>
</protein>
<gene>
    <name evidence="3" type="ORF">DNG_01027</name>
</gene>
<dbReference type="Gene3D" id="3.40.50.1820">
    <property type="entry name" value="alpha/beta hydrolase"/>
    <property type="match status" value="1"/>
</dbReference>
<dbReference type="PANTHER" id="PTHR22946:SF0">
    <property type="entry name" value="DIENELACTONE HYDROLASE DOMAIN-CONTAINING PROTEIN"/>
    <property type="match status" value="1"/>
</dbReference>
<keyword evidence="4" id="KW-1185">Reference proteome</keyword>
<dbReference type="Pfam" id="PF12697">
    <property type="entry name" value="Abhydrolase_6"/>
    <property type="match status" value="1"/>
</dbReference>
<dbReference type="AlphaFoldDB" id="A0AAE8SRV4"/>
<evidence type="ECO:0000259" key="2">
    <source>
        <dbReference type="Pfam" id="PF12697"/>
    </source>
</evidence>
<dbReference type="SUPFAM" id="SSF53474">
    <property type="entry name" value="alpha/beta-Hydrolases"/>
    <property type="match status" value="1"/>
</dbReference>
<accession>A0AAE8SRV4</accession>